<dbReference type="CDD" id="cd05288">
    <property type="entry name" value="PGDH"/>
    <property type="match status" value="1"/>
</dbReference>
<dbReference type="SMART" id="SM00829">
    <property type="entry name" value="PKS_ER"/>
    <property type="match status" value="1"/>
</dbReference>
<dbReference type="PANTHER" id="PTHR43205:SF7">
    <property type="entry name" value="PROSTAGLANDIN REDUCTASE 1"/>
    <property type="match status" value="1"/>
</dbReference>
<dbReference type="InterPro" id="IPR036291">
    <property type="entry name" value="NAD(P)-bd_dom_sf"/>
</dbReference>
<reference evidence="3" key="1">
    <citation type="submission" date="2018-05" db="EMBL/GenBank/DDBJ databases">
        <authorList>
            <person name="Lanie J.A."/>
            <person name="Ng W.-L."/>
            <person name="Kazmierczak K.M."/>
            <person name="Andrzejewski T.M."/>
            <person name="Davidsen T.M."/>
            <person name="Wayne K.J."/>
            <person name="Tettelin H."/>
            <person name="Glass J.I."/>
            <person name="Rusch D."/>
            <person name="Podicherti R."/>
            <person name="Tsui H.-C.T."/>
            <person name="Winkler M.E."/>
        </authorList>
    </citation>
    <scope>NUCLEOTIDE SEQUENCE</scope>
</reference>
<dbReference type="GO" id="GO:0016628">
    <property type="term" value="F:oxidoreductase activity, acting on the CH-CH group of donors, NAD or NADP as acceptor"/>
    <property type="evidence" value="ECO:0007669"/>
    <property type="project" value="InterPro"/>
</dbReference>
<evidence type="ECO:0000256" key="1">
    <source>
        <dbReference type="ARBA" id="ARBA00023002"/>
    </source>
</evidence>
<dbReference type="AlphaFoldDB" id="A0A381SF78"/>
<dbReference type="InterPro" id="IPR020843">
    <property type="entry name" value="ER"/>
</dbReference>
<dbReference type="SUPFAM" id="SSF50129">
    <property type="entry name" value="GroES-like"/>
    <property type="match status" value="2"/>
</dbReference>
<dbReference type="EMBL" id="UINC01002973">
    <property type="protein sequence ID" value="SVA02134.1"/>
    <property type="molecule type" value="Genomic_DNA"/>
</dbReference>
<dbReference type="InterPro" id="IPR045010">
    <property type="entry name" value="MDR_fam"/>
</dbReference>
<proteinExistence type="predicted"/>
<feature type="domain" description="Enoyl reductase (ER)" evidence="2">
    <location>
        <begin position="16"/>
        <end position="328"/>
    </location>
</feature>
<keyword evidence="1" id="KW-0560">Oxidoreductase</keyword>
<evidence type="ECO:0000259" key="2">
    <source>
        <dbReference type="SMART" id="SM00829"/>
    </source>
</evidence>
<organism evidence="3">
    <name type="scientific">marine metagenome</name>
    <dbReference type="NCBI Taxonomy" id="408172"/>
    <lineage>
        <taxon>unclassified sequences</taxon>
        <taxon>metagenomes</taxon>
        <taxon>ecological metagenomes</taxon>
    </lineage>
</organism>
<dbReference type="PANTHER" id="PTHR43205">
    <property type="entry name" value="PROSTAGLANDIN REDUCTASE"/>
    <property type="match status" value="1"/>
</dbReference>
<dbReference type="InterPro" id="IPR013149">
    <property type="entry name" value="ADH-like_C"/>
</dbReference>
<accession>A0A381SF78</accession>
<sequence>MNRAWTMASRPVGEPKQENFALDESPVPTPKHGELLIRTLFMSLDPYMRGRMRLGPSYATPLQPGEVMTGEVVARVEQSKSSHYSVGDIVRSSIGWQEWAAVSDHSVSRVDQSLGPISTAVGVLGMPGLTAYHGLLDIGQPKAGDTLVVSAASGAVGAVVGQIGKINGCNVIGIAGSEKKCHYVTNDLGFDTAINYKTQKVSGELKRLSPNGVDVYFDNVGGPVLDAVLENLAPKARIAICGQISQYNAPEVPLGPRNISALLRTQSKAEGFLVYAFERQHEISRARLAAWIKEGLLKYKEDIVDGFERAPDAFIGLLRGDNFGKLLIKVSD</sequence>
<gene>
    <name evidence="3" type="ORF">METZ01_LOCUS54988</name>
</gene>
<dbReference type="InterPro" id="IPR041694">
    <property type="entry name" value="ADH_N_2"/>
</dbReference>
<evidence type="ECO:0000313" key="3">
    <source>
        <dbReference type="EMBL" id="SVA02134.1"/>
    </source>
</evidence>
<dbReference type="SUPFAM" id="SSF51735">
    <property type="entry name" value="NAD(P)-binding Rossmann-fold domains"/>
    <property type="match status" value="1"/>
</dbReference>
<dbReference type="InterPro" id="IPR011032">
    <property type="entry name" value="GroES-like_sf"/>
</dbReference>
<dbReference type="Pfam" id="PF16884">
    <property type="entry name" value="ADH_N_2"/>
    <property type="match status" value="1"/>
</dbReference>
<dbReference type="Gene3D" id="3.90.180.10">
    <property type="entry name" value="Medium-chain alcohol dehydrogenases, catalytic domain"/>
    <property type="match status" value="1"/>
</dbReference>
<protein>
    <recommendedName>
        <fullName evidence="2">Enoyl reductase (ER) domain-containing protein</fullName>
    </recommendedName>
</protein>
<dbReference type="FunFam" id="3.40.50.720:FF:000121">
    <property type="entry name" value="Prostaglandin reductase 2"/>
    <property type="match status" value="1"/>
</dbReference>
<dbReference type="Gene3D" id="3.40.50.720">
    <property type="entry name" value="NAD(P)-binding Rossmann-like Domain"/>
    <property type="match status" value="1"/>
</dbReference>
<dbReference type="Pfam" id="PF00107">
    <property type="entry name" value="ADH_zinc_N"/>
    <property type="match status" value="1"/>
</dbReference>
<name>A0A381SF78_9ZZZZ</name>